<organism evidence="1 2">
    <name type="scientific">Desulfurivibrio alkaliphilus (strain DSM 19089 / UNIQEM U267 / AHT2)</name>
    <dbReference type="NCBI Taxonomy" id="589865"/>
    <lineage>
        <taxon>Bacteria</taxon>
        <taxon>Pseudomonadati</taxon>
        <taxon>Thermodesulfobacteriota</taxon>
        <taxon>Desulfobulbia</taxon>
        <taxon>Desulfobulbales</taxon>
        <taxon>Desulfobulbaceae</taxon>
        <taxon>Desulfurivibrio</taxon>
    </lineage>
</organism>
<dbReference type="AlphaFoldDB" id="D6Z247"/>
<sequence>MQLHQGRAGLWGLAVLLGLSLLLVGCSGDKSSEEACRYDAIMALNKGNYDRALNLLDKSACRSAFSEDELLLNRAAAYIGRAGYDILDLVKEIVNADDDDDTKTDARLIEAFAERASGGGMNDLDRATSAYRKMLLDEALLGDTIRAACKESEQRNLSDFQKDACFNNGLLAAAKAAATFSLLFGGSEGLDELKAWLAKSDDLECKVDRNQDGKADQGQITSCALKVAKDPSDDCGSASIAGERGAAINFTPENTDSLELIPVRVEIAIDNTCLAEVSGQTGVVGDKFIRYRMLSEVTAGSYTAAIVDTEGFCQADMTPCDSPDYAAAIANNTCWPCPVINDEGKLITITDTLVTALNEDVDSLVAMLPKDEQEEVQEDLDEFRAEICGAPCDEITEDMIIDYLLR</sequence>
<dbReference type="OrthoDB" id="6214801at2"/>
<proteinExistence type="predicted"/>
<gene>
    <name evidence="1" type="ordered locus">DaAHT2_0918</name>
</gene>
<dbReference type="PROSITE" id="PS51257">
    <property type="entry name" value="PROKAR_LIPOPROTEIN"/>
    <property type="match status" value="1"/>
</dbReference>
<name>D6Z247_DESAT</name>
<dbReference type="eggNOG" id="ENOG5032U55">
    <property type="taxonomic scope" value="Bacteria"/>
</dbReference>
<evidence type="ECO:0000313" key="1">
    <source>
        <dbReference type="EMBL" id="ADH85622.1"/>
    </source>
</evidence>
<dbReference type="HOGENOM" id="CLU_677435_0_0_7"/>
<dbReference type="KEGG" id="dak:DaAHT2_0918"/>
<dbReference type="RefSeq" id="WP_013163152.1">
    <property type="nucleotide sequence ID" value="NC_014216.1"/>
</dbReference>
<accession>D6Z247</accession>
<protein>
    <recommendedName>
        <fullName evidence="3">Lipoprotein</fullName>
    </recommendedName>
</protein>
<dbReference type="EMBL" id="CP001940">
    <property type="protein sequence ID" value="ADH85622.1"/>
    <property type="molecule type" value="Genomic_DNA"/>
</dbReference>
<keyword evidence="2" id="KW-1185">Reference proteome</keyword>
<dbReference type="STRING" id="589865.DaAHT2_0918"/>
<evidence type="ECO:0008006" key="3">
    <source>
        <dbReference type="Google" id="ProtNLM"/>
    </source>
</evidence>
<evidence type="ECO:0000313" key="2">
    <source>
        <dbReference type="Proteomes" id="UP000001508"/>
    </source>
</evidence>
<reference evidence="2" key="1">
    <citation type="submission" date="2010-02" db="EMBL/GenBank/DDBJ databases">
        <title>Complete sequence of Desulfurivibrio alkaliphilus AHT2.</title>
        <authorList>
            <consortium name="US DOE Joint Genome Institute"/>
            <person name="Pitluck S."/>
            <person name="Chertkov O."/>
            <person name="Detter J.C."/>
            <person name="Han C."/>
            <person name="Tapia R."/>
            <person name="Larimer F."/>
            <person name="Land M."/>
            <person name="Hauser L."/>
            <person name="Kyrpides N."/>
            <person name="Mikhailova N."/>
            <person name="Sorokin D.Y."/>
            <person name="Muyzer G."/>
            <person name="Woyke T."/>
        </authorList>
    </citation>
    <scope>NUCLEOTIDE SEQUENCE [LARGE SCALE GENOMIC DNA]</scope>
    <source>
        <strain evidence="2">DSM 19089 / UNIQEM U267 / AHT2</strain>
    </source>
</reference>
<dbReference type="Proteomes" id="UP000001508">
    <property type="component" value="Chromosome"/>
</dbReference>
<dbReference type="InParanoid" id="D6Z247"/>